<keyword evidence="4" id="KW-1185">Reference proteome</keyword>
<evidence type="ECO:0000313" key="4">
    <source>
        <dbReference type="Proteomes" id="UP001054945"/>
    </source>
</evidence>
<reference evidence="3 4" key="1">
    <citation type="submission" date="2021-06" db="EMBL/GenBank/DDBJ databases">
        <title>Caerostris extrusa draft genome.</title>
        <authorList>
            <person name="Kono N."/>
            <person name="Arakawa K."/>
        </authorList>
    </citation>
    <scope>NUCLEOTIDE SEQUENCE [LARGE SCALE GENOMIC DNA]</scope>
</reference>
<gene>
    <name evidence="3" type="ORF">CEXT_85901</name>
</gene>
<protein>
    <submittedName>
        <fullName evidence="3">Uncharacterized protein</fullName>
    </submittedName>
</protein>
<evidence type="ECO:0000313" key="3">
    <source>
        <dbReference type="EMBL" id="GIX71927.1"/>
    </source>
</evidence>
<feature type="region of interest" description="Disordered" evidence="1">
    <location>
        <begin position="19"/>
        <end position="38"/>
    </location>
</feature>
<evidence type="ECO:0000256" key="2">
    <source>
        <dbReference type="SAM" id="SignalP"/>
    </source>
</evidence>
<sequence>MAFMCFLQVLLFLCAKHVTPTSGHRPMGKEREELPPVDSLEACDRAAERLRELANHLNHGEIPMDVLQQSVGYAVCLG</sequence>
<feature type="signal peptide" evidence="2">
    <location>
        <begin position="1"/>
        <end position="23"/>
    </location>
</feature>
<accession>A0AAV4MIA1</accession>
<dbReference type="EMBL" id="BPLR01019805">
    <property type="protein sequence ID" value="GIX71927.1"/>
    <property type="molecule type" value="Genomic_DNA"/>
</dbReference>
<feature type="chain" id="PRO_5043966186" evidence="2">
    <location>
        <begin position="24"/>
        <end position="78"/>
    </location>
</feature>
<name>A0AAV4MIA1_CAEEX</name>
<proteinExistence type="predicted"/>
<evidence type="ECO:0000256" key="1">
    <source>
        <dbReference type="SAM" id="MobiDB-lite"/>
    </source>
</evidence>
<dbReference type="Proteomes" id="UP001054945">
    <property type="component" value="Unassembled WGS sequence"/>
</dbReference>
<comment type="caution">
    <text evidence="3">The sequence shown here is derived from an EMBL/GenBank/DDBJ whole genome shotgun (WGS) entry which is preliminary data.</text>
</comment>
<keyword evidence="2" id="KW-0732">Signal</keyword>
<dbReference type="AlphaFoldDB" id="A0AAV4MIA1"/>
<organism evidence="3 4">
    <name type="scientific">Caerostris extrusa</name>
    <name type="common">Bark spider</name>
    <name type="synonym">Caerostris bankana</name>
    <dbReference type="NCBI Taxonomy" id="172846"/>
    <lineage>
        <taxon>Eukaryota</taxon>
        <taxon>Metazoa</taxon>
        <taxon>Ecdysozoa</taxon>
        <taxon>Arthropoda</taxon>
        <taxon>Chelicerata</taxon>
        <taxon>Arachnida</taxon>
        <taxon>Araneae</taxon>
        <taxon>Araneomorphae</taxon>
        <taxon>Entelegynae</taxon>
        <taxon>Araneoidea</taxon>
        <taxon>Araneidae</taxon>
        <taxon>Caerostris</taxon>
    </lineage>
</organism>